<feature type="transmembrane region" description="Helical" evidence="1">
    <location>
        <begin position="59"/>
        <end position="82"/>
    </location>
</feature>
<keyword evidence="1" id="KW-0472">Membrane</keyword>
<feature type="transmembrane region" description="Helical" evidence="1">
    <location>
        <begin position="167"/>
        <end position="186"/>
    </location>
</feature>
<evidence type="ECO:0000256" key="1">
    <source>
        <dbReference type="SAM" id="Phobius"/>
    </source>
</evidence>
<gene>
    <name evidence="3" type="ORF">EIO64_07850</name>
</gene>
<dbReference type="PANTHER" id="PTHR35342:SF5">
    <property type="entry name" value="TRICARBOXYLIC TRANSPORT PROTEIN"/>
    <property type="match status" value="1"/>
</dbReference>
<feature type="transmembrane region" description="Helical" evidence="1">
    <location>
        <begin position="468"/>
        <end position="487"/>
    </location>
</feature>
<dbReference type="EMBL" id="CP034413">
    <property type="protein sequence ID" value="QCI59143.1"/>
    <property type="molecule type" value="Genomic_DNA"/>
</dbReference>
<feature type="domain" description="DUF112" evidence="2">
    <location>
        <begin position="19"/>
        <end position="431"/>
    </location>
</feature>
<keyword evidence="1" id="KW-0812">Transmembrane</keyword>
<sequence length="497" mass="52751">MQLFAEGWAYLMANPMSFVYMTGGILMGIIFGCIPGLTAVLGVTLMIPFTYAMSAAEGLSTLIGIYVGGISGGLISACLLKIPGTSASLVTTWDGYPMVKRGKPEAALSLGVFASLIGGTFSAIVLATIAPQLSKVTLKFGHWEYFALIFFSICVVLSMVSSSGAKGGIGLFFGMAIGSVGIDQVTGVNRLMFGQWQLSSGIGLTAFLMGLFAISEVLSQSGELSGLRITTRVRRVPFIPPKDERDEMWKGITIGSLLGTFTGILPAVGQDTATVLAYNQTKTMSKHPEKFGTGYAAGIAASESSNNAVNGGALIPLCCLGIPGDNVTAALIGGLMIHGLQPGPMLAVDAPEVIGCIMLVYFLANIVMYLMETGLMNIFVQMIRIPKSLLFPAILVCCVLGVYAINNRIFEVLVMVVSGIVAYFLLNYFKLDLIAILLGYLLGPLLETYLRTAMIADQGNLLAFTQHPIALGLIVAAVIVLAGQAFFRKSRRKKLLR</sequence>
<evidence type="ECO:0000313" key="4">
    <source>
        <dbReference type="Proteomes" id="UP000298642"/>
    </source>
</evidence>
<dbReference type="GeneID" id="89522986"/>
<dbReference type="KEGG" id="obj:EIO64_07850"/>
<dbReference type="Pfam" id="PF01970">
    <property type="entry name" value="TctA"/>
    <property type="match status" value="1"/>
</dbReference>
<feature type="transmembrane region" description="Helical" evidence="1">
    <location>
        <begin position="350"/>
        <end position="371"/>
    </location>
</feature>
<dbReference type="PANTHER" id="PTHR35342">
    <property type="entry name" value="TRICARBOXYLIC TRANSPORT PROTEIN"/>
    <property type="match status" value="1"/>
</dbReference>
<feature type="transmembrane region" description="Helical" evidence="1">
    <location>
        <begin position="383"/>
        <end position="403"/>
    </location>
</feature>
<dbReference type="Proteomes" id="UP000298642">
    <property type="component" value="Chromosome"/>
</dbReference>
<evidence type="ECO:0000259" key="2">
    <source>
        <dbReference type="Pfam" id="PF01970"/>
    </source>
</evidence>
<evidence type="ECO:0000313" key="3">
    <source>
        <dbReference type="EMBL" id="QCI59143.1"/>
    </source>
</evidence>
<accession>A0A4D7ANH4</accession>
<feature type="transmembrane region" description="Helical" evidence="1">
    <location>
        <begin position="433"/>
        <end position="456"/>
    </location>
</feature>
<feature type="transmembrane region" description="Helical" evidence="1">
    <location>
        <begin position="198"/>
        <end position="218"/>
    </location>
</feature>
<feature type="transmembrane region" description="Helical" evidence="1">
    <location>
        <begin position="409"/>
        <end position="426"/>
    </location>
</feature>
<keyword evidence="1" id="KW-1133">Transmembrane helix</keyword>
<dbReference type="AlphaFoldDB" id="A0A4D7ANH4"/>
<dbReference type="InterPro" id="IPR002823">
    <property type="entry name" value="DUF112_TM"/>
</dbReference>
<name>A0A4D7ANH4_9FIRM</name>
<feature type="transmembrane region" description="Helical" evidence="1">
    <location>
        <begin position="142"/>
        <end position="161"/>
    </location>
</feature>
<feature type="transmembrane region" description="Helical" evidence="1">
    <location>
        <begin position="106"/>
        <end position="130"/>
    </location>
</feature>
<dbReference type="RefSeq" id="WP_021750607.1">
    <property type="nucleotide sequence ID" value="NZ_CP034413.3"/>
</dbReference>
<keyword evidence="4" id="KW-1185">Reference proteome</keyword>
<feature type="transmembrane region" description="Helical" evidence="1">
    <location>
        <begin position="20"/>
        <end position="47"/>
    </location>
</feature>
<reference evidence="4" key="1">
    <citation type="submission" date="2018-12" db="EMBL/GenBank/DDBJ databases">
        <title>Dusodibacter welbiota gen. nov., sp. nov., isolated from human faeces and emended description of the Oscillibacter genus.</title>
        <authorList>
            <person name="Le Roy T."/>
            <person name="Van der Smissen P."/>
            <person name="Delzenne N."/>
            <person name="Muccioli G."/>
            <person name="Collet J.F."/>
            <person name="Cani P.D."/>
        </authorList>
    </citation>
    <scope>NUCLEOTIDE SEQUENCE [LARGE SCALE GENOMIC DNA]</scope>
    <source>
        <strain evidence="4">J115</strain>
    </source>
</reference>
<proteinExistence type="predicted"/>
<organism evidence="3 4">
    <name type="scientific">Dysosmobacter welbionis</name>
    <dbReference type="NCBI Taxonomy" id="2093857"/>
    <lineage>
        <taxon>Bacteria</taxon>
        <taxon>Bacillati</taxon>
        <taxon>Bacillota</taxon>
        <taxon>Clostridia</taxon>
        <taxon>Eubacteriales</taxon>
        <taxon>Oscillospiraceae</taxon>
        <taxon>Dysosmobacter</taxon>
    </lineage>
</organism>
<protein>
    <submittedName>
        <fullName evidence="3">Tripartite tricarboxylate transporter permease</fullName>
    </submittedName>
</protein>